<dbReference type="RefSeq" id="WP_186923852.1">
    <property type="nucleotide sequence ID" value="NZ_JACOFW010000020.1"/>
</dbReference>
<reference evidence="1 2" key="1">
    <citation type="submission" date="2020-08" db="EMBL/GenBank/DDBJ databases">
        <title>Novel species isolated from subtropical streams in China.</title>
        <authorList>
            <person name="Lu H."/>
        </authorList>
    </citation>
    <scope>NUCLEOTIDE SEQUENCE [LARGE SCALE GENOMIC DNA]</scope>
    <source>
        <strain evidence="1 2">KACC 16656</strain>
    </source>
</reference>
<evidence type="ECO:0000313" key="1">
    <source>
        <dbReference type="EMBL" id="MBC3808784.1"/>
    </source>
</evidence>
<comment type="caution">
    <text evidence="1">The sequence shown here is derived from an EMBL/GenBank/DDBJ whole genome shotgun (WGS) entry which is preliminary data.</text>
</comment>
<accession>A0ABR6X8Z1</accession>
<sequence length="188" mass="21762">MNQNLIYFSLLTLTLCTFLNLSLSLKLLRKIKQISESTKNLLPIPPGTEIPQITARTLLSKQEQDLLLPEYAIVLLFLSTKCPKCKEKLPEIEKIAMRAEQAGVRLWLVSNEPQWRVRRFLRNTTLASFAVFLKEENYREINSKLMSPYYLFIDHARLLQAEGMIGDDNWCAFLTQIEELDSVDSHES</sequence>
<dbReference type="InterPro" id="IPR036249">
    <property type="entry name" value="Thioredoxin-like_sf"/>
</dbReference>
<dbReference type="Gene3D" id="3.40.30.10">
    <property type="entry name" value="Glutaredoxin"/>
    <property type="match status" value="1"/>
</dbReference>
<name>A0ABR6X8Z1_9BURK</name>
<dbReference type="EMBL" id="JACOFW010000020">
    <property type="protein sequence ID" value="MBC3808784.1"/>
    <property type="molecule type" value="Genomic_DNA"/>
</dbReference>
<dbReference type="Proteomes" id="UP000648257">
    <property type="component" value="Unassembled WGS sequence"/>
</dbReference>
<gene>
    <name evidence="1" type="ORF">H8K52_15690</name>
</gene>
<keyword evidence="2" id="KW-1185">Reference proteome</keyword>
<organism evidence="1 2">
    <name type="scientific">Undibacterium seohonense</name>
    <dbReference type="NCBI Taxonomy" id="1344950"/>
    <lineage>
        <taxon>Bacteria</taxon>
        <taxon>Pseudomonadati</taxon>
        <taxon>Pseudomonadota</taxon>
        <taxon>Betaproteobacteria</taxon>
        <taxon>Burkholderiales</taxon>
        <taxon>Oxalobacteraceae</taxon>
        <taxon>Undibacterium</taxon>
    </lineage>
</organism>
<dbReference type="SUPFAM" id="SSF52833">
    <property type="entry name" value="Thioredoxin-like"/>
    <property type="match status" value="1"/>
</dbReference>
<proteinExistence type="predicted"/>
<evidence type="ECO:0000313" key="2">
    <source>
        <dbReference type="Proteomes" id="UP000648257"/>
    </source>
</evidence>
<protein>
    <submittedName>
        <fullName evidence="1">Redoxin domain-containing protein</fullName>
    </submittedName>
</protein>